<gene>
    <name evidence="1" type="ORF">O970_01175</name>
</gene>
<sequence length="52" mass="5946">MKIDDLELTHAEQQKAVEEIQKLMAKGISCPEAIIQVSEMIRQQHQENILAD</sequence>
<proteinExistence type="predicted"/>
<dbReference type="InterPro" id="IPR005371">
    <property type="entry name" value="UPF0181"/>
</dbReference>
<protein>
    <submittedName>
        <fullName evidence="1">YoaH family protein</fullName>
    </submittedName>
</protein>
<organism evidence="1 2">
    <name type="scientific">Candidatus Schmidhempelia bombi str. Bimp</name>
    <dbReference type="NCBI Taxonomy" id="1387197"/>
    <lineage>
        <taxon>Bacteria</taxon>
        <taxon>Pseudomonadati</taxon>
        <taxon>Pseudomonadota</taxon>
        <taxon>Gammaproteobacteria</taxon>
        <taxon>Orbales</taxon>
        <taxon>Orbaceae</taxon>
        <taxon>Candidatus Schmidhempelia</taxon>
    </lineage>
</organism>
<dbReference type="AlphaFoldDB" id="A0AB94IEX4"/>
<dbReference type="EMBL" id="AWGA01000011">
    <property type="protein sequence ID" value="TEA28062.1"/>
    <property type="molecule type" value="Genomic_DNA"/>
</dbReference>
<keyword evidence="2" id="KW-1185">Reference proteome</keyword>
<accession>A0AB94IEX4</accession>
<name>A0AB94IEX4_9GAMM</name>
<evidence type="ECO:0000313" key="1">
    <source>
        <dbReference type="EMBL" id="TEA28062.1"/>
    </source>
</evidence>
<comment type="caution">
    <text evidence="1">The sequence shown here is derived from an EMBL/GenBank/DDBJ whole genome shotgun (WGS) entry which is preliminary data.</text>
</comment>
<evidence type="ECO:0000313" key="2">
    <source>
        <dbReference type="Proteomes" id="UP000506160"/>
    </source>
</evidence>
<dbReference type="Pfam" id="PF03701">
    <property type="entry name" value="UPF0181"/>
    <property type="match status" value="1"/>
</dbReference>
<dbReference type="Proteomes" id="UP000506160">
    <property type="component" value="Unassembled WGS sequence"/>
</dbReference>
<reference evidence="1 2" key="1">
    <citation type="journal article" date="2014" name="Appl. Environ. Microbiol.">
        <title>Genomic features of a bumble bee symbiont reflect its host environment.</title>
        <authorList>
            <person name="Martinson V.G."/>
            <person name="Magoc T."/>
            <person name="Koch H."/>
            <person name="Salzberg S.L."/>
            <person name="Moran N.A."/>
        </authorList>
    </citation>
    <scope>NUCLEOTIDE SEQUENCE [LARGE SCALE GENOMIC DNA]</scope>
    <source>
        <strain evidence="1 2">Bimp</strain>
    </source>
</reference>